<evidence type="ECO:0000313" key="8">
    <source>
        <dbReference type="Proteomes" id="UP001626550"/>
    </source>
</evidence>
<sequence>MKTLNFKLKQNICSGFAILNSEEFLELFKIVGAKEPNELDYPVKFISNKKRKWLQDVVLSEICAFFSLLVTLTSVILVSFKISRRYVSASEEASTLGKWDLAFVLFFMVEKIAHLWAHGCKSFIRYPIHIFDSFMAICLFVLKMIQIPYLFYDIE</sequence>
<reference evidence="7 8" key="1">
    <citation type="submission" date="2024-11" db="EMBL/GenBank/DDBJ databases">
        <title>Adaptive evolution of stress response genes in parasites aligns with host niche diversity.</title>
        <authorList>
            <person name="Hahn C."/>
            <person name="Resl P."/>
        </authorList>
    </citation>
    <scope>NUCLEOTIDE SEQUENCE [LARGE SCALE GENOMIC DNA]</scope>
    <source>
        <strain evidence="7">EGGRZ-B1_66</strain>
        <tissue evidence="7">Body</tissue>
    </source>
</reference>
<dbReference type="InterPro" id="IPR005821">
    <property type="entry name" value="Ion_trans_dom"/>
</dbReference>
<dbReference type="Gene3D" id="1.20.120.350">
    <property type="entry name" value="Voltage-gated potassium channels. Chain C"/>
    <property type="match status" value="1"/>
</dbReference>
<keyword evidence="3 5" id="KW-1133">Transmembrane helix</keyword>
<evidence type="ECO:0000256" key="5">
    <source>
        <dbReference type="SAM" id="Phobius"/>
    </source>
</evidence>
<name>A0ABD2QIR7_9PLAT</name>
<dbReference type="PANTHER" id="PTHR46768">
    <property type="entry name" value="TWO PORE CALCIUM CHANNEL PROTEIN 2"/>
    <property type="match status" value="1"/>
</dbReference>
<dbReference type="GO" id="GO:0016020">
    <property type="term" value="C:membrane"/>
    <property type="evidence" value="ECO:0007669"/>
    <property type="project" value="UniProtKB-SubCell"/>
</dbReference>
<dbReference type="InterPro" id="IPR027359">
    <property type="entry name" value="Volt_channel_dom_sf"/>
</dbReference>
<dbReference type="PANTHER" id="PTHR46768:SF1">
    <property type="entry name" value="TWO PORE CHANNEL PROTEIN 2"/>
    <property type="match status" value="1"/>
</dbReference>
<organism evidence="7 8">
    <name type="scientific">Cichlidogyrus casuarinus</name>
    <dbReference type="NCBI Taxonomy" id="1844966"/>
    <lineage>
        <taxon>Eukaryota</taxon>
        <taxon>Metazoa</taxon>
        <taxon>Spiralia</taxon>
        <taxon>Lophotrochozoa</taxon>
        <taxon>Platyhelminthes</taxon>
        <taxon>Monogenea</taxon>
        <taxon>Monopisthocotylea</taxon>
        <taxon>Dactylogyridea</taxon>
        <taxon>Ancyrocephalidae</taxon>
        <taxon>Cichlidogyrus</taxon>
    </lineage>
</organism>
<comment type="subcellular location">
    <subcellularLocation>
        <location evidence="1">Membrane</location>
        <topology evidence="1">Multi-pass membrane protein</topology>
    </subcellularLocation>
</comment>
<feature type="transmembrane region" description="Helical" evidence="5">
    <location>
        <begin position="57"/>
        <end position="79"/>
    </location>
</feature>
<evidence type="ECO:0000313" key="7">
    <source>
        <dbReference type="EMBL" id="KAL3319404.1"/>
    </source>
</evidence>
<protein>
    <recommendedName>
        <fullName evidence="6">Ion transport domain-containing protein</fullName>
    </recommendedName>
</protein>
<accession>A0ABD2QIR7</accession>
<dbReference type="AlphaFoldDB" id="A0ABD2QIR7"/>
<dbReference type="Pfam" id="PF00520">
    <property type="entry name" value="Ion_trans"/>
    <property type="match status" value="1"/>
</dbReference>
<dbReference type="EMBL" id="JBJKFK010000139">
    <property type="protein sequence ID" value="KAL3319404.1"/>
    <property type="molecule type" value="Genomic_DNA"/>
</dbReference>
<dbReference type="Proteomes" id="UP001626550">
    <property type="component" value="Unassembled WGS sequence"/>
</dbReference>
<keyword evidence="4 5" id="KW-0472">Membrane</keyword>
<evidence type="ECO:0000259" key="6">
    <source>
        <dbReference type="Pfam" id="PF00520"/>
    </source>
</evidence>
<gene>
    <name evidence="7" type="ORF">Ciccas_001919</name>
</gene>
<evidence type="ECO:0000256" key="3">
    <source>
        <dbReference type="ARBA" id="ARBA00022989"/>
    </source>
</evidence>
<keyword evidence="8" id="KW-1185">Reference proteome</keyword>
<evidence type="ECO:0000256" key="1">
    <source>
        <dbReference type="ARBA" id="ARBA00004141"/>
    </source>
</evidence>
<dbReference type="InterPro" id="IPR028798">
    <property type="entry name" value="TPC2"/>
</dbReference>
<comment type="caution">
    <text evidence="7">The sequence shown here is derived from an EMBL/GenBank/DDBJ whole genome shotgun (WGS) entry which is preliminary data.</text>
</comment>
<proteinExistence type="predicted"/>
<keyword evidence="2 5" id="KW-0812">Transmembrane</keyword>
<evidence type="ECO:0000256" key="2">
    <source>
        <dbReference type="ARBA" id="ARBA00022692"/>
    </source>
</evidence>
<feature type="transmembrane region" description="Helical" evidence="5">
    <location>
        <begin position="99"/>
        <end position="117"/>
    </location>
</feature>
<feature type="domain" description="Ion transport" evidence="6">
    <location>
        <begin position="62"/>
        <end position="142"/>
    </location>
</feature>
<evidence type="ECO:0000256" key="4">
    <source>
        <dbReference type="ARBA" id="ARBA00023136"/>
    </source>
</evidence>
<feature type="transmembrane region" description="Helical" evidence="5">
    <location>
        <begin position="129"/>
        <end position="152"/>
    </location>
</feature>